<gene>
    <name evidence="16" type="ORF">EYD45_08440</name>
</gene>
<evidence type="ECO:0000256" key="8">
    <source>
        <dbReference type="ARBA" id="ARBA00023136"/>
    </source>
</evidence>
<evidence type="ECO:0000256" key="4">
    <source>
        <dbReference type="ARBA" id="ARBA00022512"/>
    </source>
</evidence>
<evidence type="ECO:0000256" key="13">
    <source>
        <dbReference type="ARBA" id="ARBA00037649"/>
    </source>
</evidence>
<protein>
    <recommendedName>
        <fullName evidence="15">Endo-1,3-beta-glucanase btgC</fullName>
    </recommendedName>
    <alternativeName>
        <fullName evidence="14">Laminarinase btgC</fullName>
    </alternativeName>
</protein>
<evidence type="ECO:0000256" key="15">
    <source>
        <dbReference type="ARBA" id="ARBA00043078"/>
    </source>
</evidence>
<evidence type="ECO:0000256" key="3">
    <source>
        <dbReference type="ARBA" id="ARBA00022475"/>
    </source>
</evidence>
<evidence type="ECO:0000256" key="14">
    <source>
        <dbReference type="ARBA" id="ARBA00042373"/>
    </source>
</evidence>
<comment type="caution">
    <text evidence="16">The sequence shown here is derived from an EMBL/GenBank/DDBJ whole genome shotgun (WGS) entry which is preliminary data.</text>
</comment>
<sequence length="435" mass="49448">MKKYVSIIKSCVLILIIGAIWSCGKTKKNNDNPVIDKKELTAKDILGNPNYLAMSYGGYRHADHSIEPTHEELKEDMKILHALGIRMIRTYKVHLPQAENLLKAISEIKQKDSSFEMYVMLGAWIDCKNAWTDKAPIHNEESEANKPQMEKAVALANQYPDIIKVIAVGNEAMVKWAASYYVEPWIILKWVNYLQNLKKEGKLSKDVWVTSSDNFASWGGGGEEYHVEDLNNLIKAVDFLSVHTYPMHDTHYQPDFWLNQEGLEGKTDMEKIEISMLRAKEYAMTQTSNVKKYMESLGVDKPIHIGETGWASFSSGHYGTNGSKACDEYKEALYYQHMRDWTNEAGMSCFYFEGFDEPWKGGPNTGNSEKHFGLFTVDGKAKYVLWDEVDKGTFEGLTRNGNPITKTYGGDKEALMKDVEVPPTPEAWHASQNNH</sequence>
<dbReference type="InterPro" id="IPR000490">
    <property type="entry name" value="Glyco_hydro_17"/>
</dbReference>
<keyword evidence="3" id="KW-1003">Cell membrane</keyword>
<dbReference type="GO" id="GO:0071555">
    <property type="term" value="P:cell wall organization"/>
    <property type="evidence" value="ECO:0007669"/>
    <property type="project" value="UniProtKB-KW"/>
</dbReference>
<dbReference type="GO" id="GO:0009986">
    <property type="term" value="C:cell surface"/>
    <property type="evidence" value="ECO:0007669"/>
    <property type="project" value="TreeGrafter"/>
</dbReference>
<evidence type="ECO:0000256" key="5">
    <source>
        <dbReference type="ARBA" id="ARBA00022525"/>
    </source>
</evidence>
<keyword evidence="17" id="KW-1185">Reference proteome</keyword>
<dbReference type="SUPFAM" id="SSF51445">
    <property type="entry name" value="(Trans)glycosidases"/>
    <property type="match status" value="1"/>
</dbReference>
<evidence type="ECO:0000256" key="7">
    <source>
        <dbReference type="ARBA" id="ARBA00022801"/>
    </source>
</evidence>
<dbReference type="GO" id="GO:0005886">
    <property type="term" value="C:plasma membrane"/>
    <property type="evidence" value="ECO:0007669"/>
    <property type="project" value="UniProtKB-SubCell"/>
</dbReference>
<dbReference type="AlphaFoldDB" id="A0A4Q9FDI9"/>
<comment type="function">
    <text evidence="13">Glucanases play a role in cell expansion during growth, in cell-cell fusion during mating, and in spore release during sporulation. This enzyme may be involved in beta-glucan degradation. Active on laminarin and lichenan.</text>
</comment>
<evidence type="ECO:0000313" key="17">
    <source>
        <dbReference type="Proteomes" id="UP000291142"/>
    </source>
</evidence>
<dbReference type="EMBL" id="SIRT01000005">
    <property type="protein sequence ID" value="TBN04030.1"/>
    <property type="molecule type" value="Genomic_DNA"/>
</dbReference>
<evidence type="ECO:0000256" key="12">
    <source>
        <dbReference type="ARBA" id="ARBA00023326"/>
    </source>
</evidence>
<dbReference type="Gene3D" id="3.20.20.80">
    <property type="entry name" value="Glycosidases"/>
    <property type="match status" value="1"/>
</dbReference>
<evidence type="ECO:0000313" key="16">
    <source>
        <dbReference type="EMBL" id="TBN04030.1"/>
    </source>
</evidence>
<dbReference type="Proteomes" id="UP000291142">
    <property type="component" value="Unassembled WGS sequence"/>
</dbReference>
<dbReference type="GO" id="GO:0000272">
    <property type="term" value="P:polysaccharide catabolic process"/>
    <property type="evidence" value="ECO:0007669"/>
    <property type="project" value="UniProtKB-KW"/>
</dbReference>
<dbReference type="PANTHER" id="PTHR16631">
    <property type="entry name" value="GLUCAN 1,3-BETA-GLUCOSIDASE"/>
    <property type="match status" value="1"/>
</dbReference>
<keyword evidence="7 16" id="KW-0378">Hydrolase</keyword>
<keyword evidence="5" id="KW-0964">Secreted</keyword>
<name>A0A4Q9FDI9_9FLAO</name>
<evidence type="ECO:0000256" key="6">
    <source>
        <dbReference type="ARBA" id="ARBA00022729"/>
    </source>
</evidence>
<keyword evidence="11" id="KW-0961">Cell wall biogenesis/degradation</keyword>
<dbReference type="InterPro" id="IPR017853">
    <property type="entry name" value="GH"/>
</dbReference>
<keyword evidence="9" id="KW-0325">Glycoprotein</keyword>
<proteinExistence type="predicted"/>
<keyword evidence="6" id="KW-0732">Signal</keyword>
<dbReference type="GO" id="GO:0042973">
    <property type="term" value="F:glucan endo-1,3-beta-D-glucosidase activity"/>
    <property type="evidence" value="ECO:0007669"/>
    <property type="project" value="TreeGrafter"/>
</dbReference>
<keyword evidence="8" id="KW-0472">Membrane</keyword>
<evidence type="ECO:0000256" key="9">
    <source>
        <dbReference type="ARBA" id="ARBA00023180"/>
    </source>
</evidence>
<keyword evidence="4" id="KW-0134">Cell wall</keyword>
<dbReference type="OrthoDB" id="9806824at2"/>
<evidence type="ECO:0000256" key="10">
    <source>
        <dbReference type="ARBA" id="ARBA00023277"/>
    </source>
</evidence>
<accession>A0A4Q9FDI9</accession>
<dbReference type="GO" id="GO:0005576">
    <property type="term" value="C:extracellular region"/>
    <property type="evidence" value="ECO:0007669"/>
    <property type="project" value="TreeGrafter"/>
</dbReference>
<dbReference type="RefSeq" id="WP_130964101.1">
    <property type="nucleotide sequence ID" value="NZ_SIRT01000005.1"/>
</dbReference>
<dbReference type="InterPro" id="IPR050732">
    <property type="entry name" value="Beta-glucan_modifiers"/>
</dbReference>
<evidence type="ECO:0000256" key="1">
    <source>
        <dbReference type="ARBA" id="ARBA00004191"/>
    </source>
</evidence>
<evidence type="ECO:0000256" key="11">
    <source>
        <dbReference type="ARBA" id="ARBA00023316"/>
    </source>
</evidence>
<keyword evidence="10" id="KW-0119">Carbohydrate metabolism</keyword>
<dbReference type="Pfam" id="PF00332">
    <property type="entry name" value="Glyco_hydro_17"/>
    <property type="match status" value="1"/>
</dbReference>
<dbReference type="PANTHER" id="PTHR16631:SF17">
    <property type="entry name" value="GLUCAN ENDO-1,3-BETA-GLUCOSIDASE BTGC"/>
    <property type="match status" value="1"/>
</dbReference>
<reference evidence="16 17" key="1">
    <citation type="submission" date="2019-02" db="EMBL/GenBank/DDBJ databases">
        <title>Hyunsoonleella sp., isolated from marine sediment.</title>
        <authorList>
            <person name="Liu B.-T."/>
        </authorList>
    </citation>
    <scope>NUCLEOTIDE SEQUENCE [LARGE SCALE GENOMIC DNA]</scope>
    <source>
        <strain evidence="16 17">T58</strain>
    </source>
</reference>
<comment type="subcellular location">
    <subcellularLocation>
        <location evidence="2">Cell membrane</location>
    </subcellularLocation>
    <subcellularLocation>
        <location evidence="1">Secreted</location>
        <location evidence="1">Cell wall</location>
    </subcellularLocation>
</comment>
<evidence type="ECO:0000256" key="2">
    <source>
        <dbReference type="ARBA" id="ARBA00004236"/>
    </source>
</evidence>
<keyword evidence="12" id="KW-0624">Polysaccharide degradation</keyword>
<organism evidence="16 17">
    <name type="scientific">Hyunsoonleella flava</name>
    <dbReference type="NCBI Taxonomy" id="2527939"/>
    <lineage>
        <taxon>Bacteria</taxon>
        <taxon>Pseudomonadati</taxon>
        <taxon>Bacteroidota</taxon>
        <taxon>Flavobacteriia</taxon>
        <taxon>Flavobacteriales</taxon>
        <taxon>Flavobacteriaceae</taxon>
    </lineage>
</organism>